<organism evidence="1 2">
    <name type="scientific">Flavobacterium quisquiliarum</name>
    <dbReference type="NCBI Taxonomy" id="1834436"/>
    <lineage>
        <taxon>Bacteria</taxon>
        <taxon>Pseudomonadati</taxon>
        <taxon>Bacteroidota</taxon>
        <taxon>Flavobacteriia</taxon>
        <taxon>Flavobacteriales</taxon>
        <taxon>Flavobacteriaceae</taxon>
        <taxon>Flavobacterium</taxon>
    </lineage>
</organism>
<evidence type="ECO:0000313" key="2">
    <source>
        <dbReference type="Proteomes" id="UP001595719"/>
    </source>
</evidence>
<dbReference type="InterPro" id="IPR032774">
    <property type="entry name" value="WG_beta_rep"/>
</dbReference>
<proteinExistence type="predicted"/>
<dbReference type="PANTHER" id="PTHR37841">
    <property type="entry name" value="GLR2918 PROTEIN"/>
    <property type="match status" value="1"/>
</dbReference>
<keyword evidence="2" id="KW-1185">Reference proteome</keyword>
<sequence length="555" mass="64678">MGKGSWGYNDEKGNAVIPLGKYKFLNPMDEKGMIYAKKGTKYGYIDILENIIVPFEYDDLTVFSEELACAKKNNKFGFLNRKGSVVIPFQYDNETFFRKNGLALVKKNSLYGFIDKKGKEIIPIIYQNATHVILDSLVTLEKQGKWAFFDSFGKQKTDFIYDEITVTSFNYKDTFWKNGLILVRKNNQISYLNKNLKEIIPFGKYDTGEVFNRNRIAIVSINSKYGIIDEFGKEIVKTEYDTLEHPEESYHESEIFAAKKSTYLVLFDKNGKEIYNKIKDFSFDHCRINNKIEAIYHVKDLNGKYGAIDTKGKLLIPIVYDEFQDFGSNYNAIVKYKGKFGLIDSNNKVTYPIDNEAIYAIDREDLDYYIIKTNNKSGIIDKNLKPIFNFDYQEIAPCFYDTKNRFIVKQNDKYGVIDRAGRIIIPFEYSEMSNWVEYGPGKNYHFVTKDNKKGLITKEGKTVIAPIYDHLFYHNDKMIILSKDEKYGVITIQNEQVIPFFYEKIYIEFGFFGDNKEAEFYVLKNGKYSIVNNKNEIIKSNISAQEVKDKFSYYN</sequence>
<comment type="caution">
    <text evidence="1">The sequence shown here is derived from an EMBL/GenBank/DDBJ whole genome shotgun (WGS) entry which is preliminary data.</text>
</comment>
<evidence type="ECO:0000313" key="1">
    <source>
        <dbReference type="EMBL" id="MFC4391845.1"/>
    </source>
</evidence>
<dbReference type="Proteomes" id="UP001595719">
    <property type="component" value="Unassembled WGS sequence"/>
</dbReference>
<dbReference type="PANTHER" id="PTHR37841:SF1">
    <property type="entry name" value="DUF3298 DOMAIN-CONTAINING PROTEIN"/>
    <property type="match status" value="1"/>
</dbReference>
<dbReference type="RefSeq" id="WP_179002613.1">
    <property type="nucleotide sequence ID" value="NZ_JBHSCO010000003.1"/>
</dbReference>
<dbReference type="Pfam" id="PF14903">
    <property type="entry name" value="WG_beta_rep"/>
    <property type="match status" value="6"/>
</dbReference>
<accession>A0ABV8W6R2</accession>
<dbReference type="EMBL" id="JBHSCO010000003">
    <property type="protein sequence ID" value="MFC4391845.1"/>
    <property type="molecule type" value="Genomic_DNA"/>
</dbReference>
<reference evidence="2" key="1">
    <citation type="journal article" date="2019" name="Int. J. Syst. Evol. Microbiol.">
        <title>The Global Catalogue of Microorganisms (GCM) 10K type strain sequencing project: providing services to taxonomists for standard genome sequencing and annotation.</title>
        <authorList>
            <consortium name="The Broad Institute Genomics Platform"/>
            <consortium name="The Broad Institute Genome Sequencing Center for Infectious Disease"/>
            <person name="Wu L."/>
            <person name="Ma J."/>
        </authorList>
    </citation>
    <scope>NUCLEOTIDE SEQUENCE [LARGE SCALE GENOMIC DNA]</scope>
    <source>
        <strain evidence="2">CGMCC 1.15345</strain>
    </source>
</reference>
<dbReference type="SUPFAM" id="SSF69360">
    <property type="entry name" value="Cell wall binding repeat"/>
    <property type="match status" value="1"/>
</dbReference>
<name>A0ABV8W6R2_9FLAO</name>
<gene>
    <name evidence="1" type="ORF">ACFOY0_12640</name>
</gene>
<protein>
    <submittedName>
        <fullName evidence="1">WG repeat-containing protein</fullName>
    </submittedName>
</protein>